<dbReference type="GO" id="GO:1990904">
    <property type="term" value="C:ribonucleoprotein complex"/>
    <property type="evidence" value="ECO:0007669"/>
    <property type="project" value="UniProtKB-KW"/>
</dbReference>
<dbReference type="Gene3D" id="3.30.63.20">
    <property type="match status" value="1"/>
</dbReference>
<reference evidence="5 6" key="1">
    <citation type="journal article" date="2011" name="Genome Biol. Evol.">
        <title>Complete nucleomorph genome sequence of the nonphotosynthetic alga Cryptomonas paramecium reveals a core nucleomorph gene set.</title>
        <authorList>
            <person name="Tanifuji G."/>
            <person name="Onodera N.T."/>
            <person name="Wheeler T.J."/>
            <person name="Dlutek M."/>
            <person name="Donaher N."/>
            <person name="Archibald J.M."/>
        </authorList>
    </citation>
    <scope>NUCLEOTIDE SEQUENCE [LARGE SCALE GENOMIC DNA]</scope>
    <source>
        <strain evidence="5 6">CCAP977/2A</strain>
    </source>
</reference>
<dbReference type="Proteomes" id="UP000243423">
    <property type="component" value="Nucleomorph 2"/>
</dbReference>
<dbReference type="GeneID" id="10447123"/>
<dbReference type="InterPro" id="IPR004977">
    <property type="entry name" value="Ribosomal_eS25"/>
</dbReference>
<dbReference type="Pfam" id="PF03297">
    <property type="entry name" value="Ribosomal_S25"/>
    <property type="match status" value="1"/>
</dbReference>
<comment type="similarity">
    <text evidence="1 4">Belongs to the eukaryotic ribosomal protein eS25 family.</text>
</comment>
<evidence type="ECO:0000256" key="1">
    <source>
        <dbReference type="ARBA" id="ARBA00009106"/>
    </source>
</evidence>
<dbReference type="PANTHER" id="PTHR12850">
    <property type="entry name" value="40S RIBOSOMAL PROTEIN S25"/>
    <property type="match status" value="1"/>
</dbReference>
<evidence type="ECO:0000256" key="4">
    <source>
        <dbReference type="RuleBase" id="RU366057"/>
    </source>
</evidence>
<evidence type="ECO:0000313" key="5">
    <source>
        <dbReference type="EMBL" id="AEA38885.1"/>
    </source>
</evidence>
<dbReference type="EMBL" id="CP002173">
    <property type="protein sequence ID" value="AEA38885.1"/>
    <property type="molecule type" value="Genomic_DNA"/>
</dbReference>
<gene>
    <name evidence="5" type="primary">rps25</name>
    <name evidence="5" type="ORF">CPARA_2gp227</name>
</gene>
<sequence>MNIETLIIIETLYMVEIVKKKWSRGKSKEKTNNLTSINKEYYKKILQEISKIKILTPFILSEKFHLSYSLSKKILNDLSNRNISLKIKKLKKFSVFYIDRP</sequence>
<accession>F2HHT9</accession>
<evidence type="ECO:0000313" key="6">
    <source>
        <dbReference type="Proteomes" id="UP000243423"/>
    </source>
</evidence>
<dbReference type="RefSeq" id="XP_003239783.1">
    <property type="nucleotide sequence ID" value="XM_003239735.1"/>
</dbReference>
<dbReference type="AlphaFoldDB" id="F2HHT9"/>
<geneLocation type="nucleomorph" evidence="5"/>
<protein>
    <recommendedName>
        <fullName evidence="4">40S ribosomal protein S25</fullName>
    </recommendedName>
</protein>
<proteinExistence type="inferred from homology"/>
<dbReference type="GO" id="GO:0005840">
    <property type="term" value="C:ribosome"/>
    <property type="evidence" value="ECO:0007669"/>
    <property type="project" value="UniProtKB-KW"/>
</dbReference>
<evidence type="ECO:0000256" key="3">
    <source>
        <dbReference type="ARBA" id="ARBA00023274"/>
    </source>
</evidence>
<keyword evidence="5" id="KW-0542">Nucleomorph</keyword>
<name>F2HHT9_9CRYP</name>
<organism evidence="5 6">
    <name type="scientific">Cryptomonas paramaecium</name>
    <dbReference type="NCBI Taxonomy" id="2898"/>
    <lineage>
        <taxon>Eukaryota</taxon>
        <taxon>Cryptophyceae</taxon>
        <taxon>Cryptomonadales</taxon>
        <taxon>Cryptomonadaceae</taxon>
        <taxon>Cryptomonas</taxon>
    </lineage>
</organism>
<evidence type="ECO:0000256" key="2">
    <source>
        <dbReference type="ARBA" id="ARBA00022980"/>
    </source>
</evidence>
<keyword evidence="2 4" id="KW-0689">Ribosomal protein</keyword>
<keyword evidence="3 4" id="KW-0687">Ribonucleoprotein</keyword>